<gene>
    <name evidence="2" type="ORF">E3O44_09125</name>
</gene>
<name>A0ABY2ICF9_9MICO</name>
<proteinExistence type="predicted"/>
<feature type="domain" description="HTH cro/C1-type" evidence="1">
    <location>
        <begin position="14"/>
        <end position="73"/>
    </location>
</feature>
<keyword evidence="3" id="KW-1185">Reference proteome</keyword>
<dbReference type="RefSeq" id="WP_134534432.1">
    <property type="nucleotide sequence ID" value="NZ_SOFG01000011.1"/>
</dbReference>
<dbReference type="SUPFAM" id="SSF47413">
    <property type="entry name" value="lambda repressor-like DNA-binding domains"/>
    <property type="match status" value="1"/>
</dbReference>
<dbReference type="InterPro" id="IPR001387">
    <property type="entry name" value="Cro/C1-type_HTH"/>
</dbReference>
<protein>
    <submittedName>
        <fullName evidence="2">XRE family transcriptional regulator</fullName>
    </submittedName>
</protein>
<dbReference type="Proteomes" id="UP000297608">
    <property type="component" value="Unassembled WGS sequence"/>
</dbReference>
<dbReference type="SMART" id="SM00530">
    <property type="entry name" value="HTH_XRE"/>
    <property type="match status" value="1"/>
</dbReference>
<sequence length="199" mass="22150">MTDFRTEASIGDRIQAIRKHRGIRTTKELADKIPGDNVTEAILQNIEAGRKSDLAVSQLLNIAHALGVSPLFLLAPVGRPLDTLDLPNLSPAVDGMTVVEFDAWISGETDGAYRWTTTDERSERTQLQTMRELDALIRERNRLASNLQVETTLNTAAGDNDTGQPWNTTQERLNEANRRITQLSSYLTSAGWKFDGWAQ</sequence>
<accession>A0ABY2ICF9</accession>
<dbReference type="PROSITE" id="PS50943">
    <property type="entry name" value="HTH_CROC1"/>
    <property type="match status" value="1"/>
</dbReference>
<evidence type="ECO:0000259" key="1">
    <source>
        <dbReference type="PROSITE" id="PS50943"/>
    </source>
</evidence>
<dbReference type="InterPro" id="IPR010982">
    <property type="entry name" value="Lambda_DNA-bd_dom_sf"/>
</dbReference>
<comment type="caution">
    <text evidence="2">The sequence shown here is derived from an EMBL/GenBank/DDBJ whole genome shotgun (WGS) entry which is preliminary data.</text>
</comment>
<evidence type="ECO:0000313" key="2">
    <source>
        <dbReference type="EMBL" id="TFB87276.1"/>
    </source>
</evidence>
<dbReference type="EMBL" id="SOFG01000011">
    <property type="protein sequence ID" value="TFB87276.1"/>
    <property type="molecule type" value="Genomic_DNA"/>
</dbReference>
<reference evidence="2 3" key="1">
    <citation type="submission" date="2019-03" db="EMBL/GenBank/DDBJ databases">
        <title>Genomics of glacier-inhabiting Cryobacterium strains.</title>
        <authorList>
            <person name="Liu Q."/>
            <person name="Xin Y.-H."/>
        </authorList>
    </citation>
    <scope>NUCLEOTIDE SEQUENCE [LARGE SCALE GENOMIC DNA]</scope>
    <source>
        <strain evidence="2 3">MDB2-B</strain>
    </source>
</reference>
<dbReference type="Gene3D" id="1.10.260.40">
    <property type="entry name" value="lambda repressor-like DNA-binding domains"/>
    <property type="match status" value="1"/>
</dbReference>
<dbReference type="CDD" id="cd00093">
    <property type="entry name" value="HTH_XRE"/>
    <property type="match status" value="1"/>
</dbReference>
<organism evidence="2 3">
    <name type="scientific">Cryobacterium algoricola</name>
    <dbReference type="NCBI Taxonomy" id="1259183"/>
    <lineage>
        <taxon>Bacteria</taxon>
        <taxon>Bacillati</taxon>
        <taxon>Actinomycetota</taxon>
        <taxon>Actinomycetes</taxon>
        <taxon>Micrococcales</taxon>
        <taxon>Microbacteriaceae</taxon>
        <taxon>Cryobacterium</taxon>
    </lineage>
</organism>
<evidence type="ECO:0000313" key="3">
    <source>
        <dbReference type="Proteomes" id="UP000297608"/>
    </source>
</evidence>